<evidence type="ECO:0000313" key="2">
    <source>
        <dbReference type="Proteomes" id="UP000831701"/>
    </source>
</evidence>
<reference evidence="1" key="1">
    <citation type="submission" date="2022-04" db="EMBL/GenBank/DDBJ databases">
        <title>Jade perch genome.</title>
        <authorList>
            <person name="Chao B."/>
        </authorList>
    </citation>
    <scope>NUCLEOTIDE SEQUENCE</scope>
    <source>
        <strain evidence="1">CB-2022</strain>
    </source>
</reference>
<name>A0ACB8WDD3_9TELE</name>
<dbReference type="EMBL" id="CM041541">
    <property type="protein sequence ID" value="KAI3365922.1"/>
    <property type="molecule type" value="Genomic_DNA"/>
</dbReference>
<gene>
    <name evidence="1" type="ORF">L3Q82_000746</name>
</gene>
<protein>
    <submittedName>
        <fullName evidence="1">Uncharacterized protein</fullName>
    </submittedName>
</protein>
<accession>A0ACB8WDD3</accession>
<proteinExistence type="predicted"/>
<evidence type="ECO:0000313" key="1">
    <source>
        <dbReference type="EMBL" id="KAI3365922.1"/>
    </source>
</evidence>
<sequence>MDTFQINVYESHVLFLALLFSLGCSGIPLPNPDLESMADRGLEAALAEVNSVYAVSRLYRVTRGAVTKVIPMGQSIVDLLMIFGIKETECMKASRSDPQTCAFRPGFFVPLFSCSTRVRMSGVSAEVLSLRCSQDRSFSSSSESSEEVFSRGRHQSTIPFANRERGTNLWQRSGYMGLAQTWIQ</sequence>
<dbReference type="Proteomes" id="UP000831701">
    <property type="component" value="Chromosome 11"/>
</dbReference>
<keyword evidence="2" id="KW-1185">Reference proteome</keyword>
<comment type="caution">
    <text evidence="1">The sequence shown here is derived from an EMBL/GenBank/DDBJ whole genome shotgun (WGS) entry which is preliminary data.</text>
</comment>
<organism evidence="1 2">
    <name type="scientific">Scortum barcoo</name>
    <name type="common">barcoo grunter</name>
    <dbReference type="NCBI Taxonomy" id="214431"/>
    <lineage>
        <taxon>Eukaryota</taxon>
        <taxon>Metazoa</taxon>
        <taxon>Chordata</taxon>
        <taxon>Craniata</taxon>
        <taxon>Vertebrata</taxon>
        <taxon>Euteleostomi</taxon>
        <taxon>Actinopterygii</taxon>
        <taxon>Neopterygii</taxon>
        <taxon>Teleostei</taxon>
        <taxon>Neoteleostei</taxon>
        <taxon>Acanthomorphata</taxon>
        <taxon>Eupercaria</taxon>
        <taxon>Centrarchiformes</taxon>
        <taxon>Terapontoidei</taxon>
        <taxon>Terapontidae</taxon>
        <taxon>Scortum</taxon>
    </lineage>
</organism>